<comment type="similarity">
    <text evidence="1">Belongs to the ice-binding protein family.</text>
</comment>
<accession>M1KFZ9</accession>
<reference evidence="4" key="1">
    <citation type="submission" date="2012-11" db="EMBL/GenBank/DDBJ databases">
        <title>Functional properties of antifreeze proteins from Glaciozyma antarctica.</title>
        <authorList>
            <person name="Hashim N.H.F."/>
            <person name="Sulaiman S."/>
            <person name="Abu Bakar F.D."/>
            <person name="Rabu A."/>
            <person name="Kawahara H."/>
            <person name="Md Illias R."/>
            <person name="Najimudin N."/>
            <person name="Mahadi N.M."/>
            <person name="Abdul Murad A.M."/>
        </authorList>
    </citation>
    <scope>NUCLEOTIDE SEQUENCE</scope>
    <source>
        <strain evidence="4">AFP7</strain>
    </source>
</reference>
<evidence type="ECO:0000256" key="2">
    <source>
        <dbReference type="ARBA" id="ARBA00022729"/>
    </source>
</evidence>
<organism evidence="4">
    <name type="scientific">Glaciozyma antarctica</name>
    <dbReference type="NCBI Taxonomy" id="105987"/>
    <lineage>
        <taxon>Eukaryota</taxon>
        <taxon>Fungi</taxon>
        <taxon>Dikarya</taxon>
        <taxon>Basidiomycota</taxon>
        <taxon>Pucciniomycotina</taxon>
        <taxon>Microbotryomycetes</taxon>
        <taxon>Kriegeriales</taxon>
        <taxon>Camptobasidiaceae</taxon>
        <taxon>Glaciozyma</taxon>
    </lineage>
</organism>
<sequence length="365" mass="37173">MISLNHSGPMFFFLLSSLASLVSAATAIELGAASQYALLGRFGTTVGALVEINGDIAVSPSLSTTLVGFALVPADGHATSVLVNGRIYAPDYASSPAALDQAALNVLAAWKSAMDQPVPPSDESKRNLGAGVLSGMTLTPGVYNFGSAITWSTDITLVGGVDDVFLFQANGAISCAASVKVIISGGVQAKNVGIAISNAAVTVGVSSIVNGRFYAEGAMTIGAGVVVTGPIVVAPIDDARIPAPPVSSASLLPTATDEIIAECTASTITLQETFTVQAPVETVFVELPASAGTVTSSSTETVTSELAAATVTVEGFVSTETVTRPVSTVIQFATVTWNQRVVQTVTSTVVWRVFTAAICAEHSQE</sequence>
<protein>
    <submittedName>
        <fullName evidence="4">Antifreeze protein</fullName>
    </submittedName>
</protein>
<dbReference type="EMBL" id="KC243143">
    <property type="protein sequence ID" value="AGE93835.1"/>
    <property type="molecule type" value="mRNA"/>
</dbReference>
<feature type="signal peptide" evidence="3">
    <location>
        <begin position="1"/>
        <end position="24"/>
    </location>
</feature>
<evidence type="ECO:0000256" key="1">
    <source>
        <dbReference type="ARBA" id="ARBA00005445"/>
    </source>
</evidence>
<dbReference type="Pfam" id="PF11999">
    <property type="entry name" value="Ice_binding"/>
    <property type="match status" value="1"/>
</dbReference>
<evidence type="ECO:0000313" key="4">
    <source>
        <dbReference type="EMBL" id="AGE93835.1"/>
    </source>
</evidence>
<dbReference type="InterPro" id="IPR021884">
    <property type="entry name" value="Ice-bd_prot"/>
</dbReference>
<evidence type="ECO:0000256" key="3">
    <source>
        <dbReference type="SAM" id="SignalP"/>
    </source>
</evidence>
<name>M1KFZ9_9BASI</name>
<dbReference type="AlphaFoldDB" id="M1KFZ9"/>
<keyword evidence="2 3" id="KW-0732">Signal</keyword>
<feature type="chain" id="PRO_5004015256" evidence="3">
    <location>
        <begin position="25"/>
        <end position="365"/>
    </location>
</feature>
<dbReference type="SMR" id="M1KFZ9"/>
<proteinExistence type="evidence at transcript level"/>